<dbReference type="EMBL" id="QUNR01000004">
    <property type="protein sequence ID" value="REH36913.1"/>
    <property type="molecule type" value="Genomic_DNA"/>
</dbReference>
<dbReference type="AlphaFoldDB" id="A0A3E0H1I5"/>
<proteinExistence type="predicted"/>
<dbReference type="Pfam" id="PF07386">
    <property type="entry name" value="DUF1499"/>
    <property type="match status" value="1"/>
</dbReference>
<organism evidence="2 3">
    <name type="scientific">Paraperlucidibaca baekdonensis</name>
    <dbReference type="NCBI Taxonomy" id="748120"/>
    <lineage>
        <taxon>Bacteria</taxon>
        <taxon>Pseudomonadati</taxon>
        <taxon>Pseudomonadota</taxon>
        <taxon>Gammaproteobacteria</taxon>
        <taxon>Moraxellales</taxon>
        <taxon>Moraxellaceae</taxon>
        <taxon>Paraperlucidibaca</taxon>
    </lineage>
</organism>
<reference evidence="2 3" key="1">
    <citation type="submission" date="2018-08" db="EMBL/GenBank/DDBJ databases">
        <title>Genomic Encyclopedia of Type Strains, Phase IV (KMG-IV): sequencing the most valuable type-strain genomes for metagenomic binning, comparative biology and taxonomic classification.</title>
        <authorList>
            <person name="Goeker M."/>
        </authorList>
    </citation>
    <scope>NUCLEOTIDE SEQUENCE [LARGE SCALE GENOMIC DNA]</scope>
    <source>
        <strain evidence="2 3">DSM 26022</strain>
    </source>
</reference>
<dbReference type="Proteomes" id="UP000256774">
    <property type="component" value="Unassembled WGS sequence"/>
</dbReference>
<name>A0A3E0H1I5_9GAMM</name>
<gene>
    <name evidence="2" type="ORF">DFR26_2053</name>
</gene>
<dbReference type="PANTHER" id="PTHR34801:SF6">
    <property type="entry name" value="SLL1620 PROTEIN"/>
    <property type="match status" value="1"/>
</dbReference>
<protein>
    <submittedName>
        <fullName evidence="2">Uncharacterized protein (DUF1499 family)</fullName>
    </submittedName>
</protein>
<dbReference type="OrthoDB" id="9793534at2"/>
<evidence type="ECO:0000256" key="1">
    <source>
        <dbReference type="SAM" id="SignalP"/>
    </source>
</evidence>
<accession>A0A3E0H1I5</accession>
<feature type="signal peptide" evidence="1">
    <location>
        <begin position="1"/>
        <end position="18"/>
    </location>
</feature>
<dbReference type="RefSeq" id="WP_116208855.1">
    <property type="nucleotide sequence ID" value="NZ_QUNR01000004.1"/>
</dbReference>
<keyword evidence="3" id="KW-1185">Reference proteome</keyword>
<dbReference type="InterPro" id="IPR010865">
    <property type="entry name" value="DUF1499"/>
</dbReference>
<evidence type="ECO:0000313" key="2">
    <source>
        <dbReference type="EMBL" id="REH36913.1"/>
    </source>
</evidence>
<dbReference type="PANTHER" id="PTHR34801">
    <property type="entry name" value="EXPRESSED PROTEIN"/>
    <property type="match status" value="1"/>
</dbReference>
<evidence type="ECO:0000313" key="3">
    <source>
        <dbReference type="Proteomes" id="UP000256774"/>
    </source>
</evidence>
<keyword evidence="1" id="KW-0732">Signal</keyword>
<comment type="caution">
    <text evidence="2">The sequence shown here is derived from an EMBL/GenBank/DDBJ whole genome shotgun (WGS) entry which is preliminary data.</text>
</comment>
<feature type="chain" id="PRO_5017719008" evidence="1">
    <location>
        <begin position="19"/>
        <end position="152"/>
    </location>
</feature>
<sequence length="152" mass="16125">MKKILLVALVTLSTTASAGLLSGSRPDNLGVNAEGRLAPLPSAPHAVGSQAPEGDKKAIAPLMVTGDKGTYMARLAAVVADMPGAQVVQQDVSYVYAEFTTSLMGFVDDVEFAMQSDDQRVDVRSSSRIGYYDFDANRDRIEAIRAAMQAAN</sequence>
<dbReference type="PIRSF" id="PIRSF026426">
    <property type="entry name" value="DUF1499"/>
    <property type="match status" value="1"/>
</dbReference>